<dbReference type="PATRIC" id="fig|246787.4.peg.4128"/>
<dbReference type="EMBL" id="CP012801">
    <property type="protein sequence ID" value="ALJ61209.1"/>
    <property type="molecule type" value="Genomic_DNA"/>
</dbReference>
<protein>
    <submittedName>
        <fullName evidence="1">Uncharacterized protein</fullName>
    </submittedName>
</protein>
<gene>
    <name evidence="1" type="ORF">BcellWH2_03989</name>
</gene>
<reference evidence="1 2" key="1">
    <citation type="journal article" date="2015" name="Science">
        <title>Genetic determinants of in vivo fitness and diet responsiveness in multiple human gut Bacteroides.</title>
        <authorList>
            <person name="Wu M."/>
            <person name="McNulty N.P."/>
            <person name="Rodionov D.A."/>
            <person name="Khoroshkin M.S."/>
            <person name="Griffin N.W."/>
            <person name="Cheng J."/>
            <person name="Latreille P."/>
            <person name="Kerstetter R.A."/>
            <person name="Terrapon N."/>
            <person name="Henrissat B."/>
            <person name="Osterman A.L."/>
            <person name="Gordon J.I."/>
        </authorList>
    </citation>
    <scope>NUCLEOTIDE SEQUENCE [LARGE SCALE GENOMIC DNA]</scope>
    <source>
        <strain evidence="1 2">WH2</strain>
    </source>
</reference>
<sequence length="30" mass="3660">MKKKIFKTWRNILAEVGRNEMLMMGYTLKK</sequence>
<dbReference type="Proteomes" id="UP000061809">
    <property type="component" value="Chromosome"/>
</dbReference>
<evidence type="ECO:0000313" key="2">
    <source>
        <dbReference type="Proteomes" id="UP000061809"/>
    </source>
</evidence>
<organism evidence="1 2">
    <name type="scientific">Bacteroides cellulosilyticus</name>
    <dbReference type="NCBI Taxonomy" id="246787"/>
    <lineage>
        <taxon>Bacteria</taxon>
        <taxon>Pseudomonadati</taxon>
        <taxon>Bacteroidota</taxon>
        <taxon>Bacteroidia</taxon>
        <taxon>Bacteroidales</taxon>
        <taxon>Bacteroidaceae</taxon>
        <taxon>Bacteroides</taxon>
    </lineage>
</organism>
<dbReference type="AlphaFoldDB" id="A0A0P0GAU4"/>
<accession>A0A0P0GAU4</accession>
<dbReference type="KEGG" id="bcel:BcellWH2_03989"/>
<name>A0A0P0GAU4_9BACE</name>
<proteinExistence type="predicted"/>
<evidence type="ECO:0000313" key="1">
    <source>
        <dbReference type="EMBL" id="ALJ61209.1"/>
    </source>
</evidence>